<feature type="active site" description="Charge relay system; for autoendoproteolytic cleavage activity" evidence="12">
    <location>
        <position position="142"/>
    </location>
</feature>
<evidence type="ECO:0000256" key="7">
    <source>
        <dbReference type="ARBA" id="ARBA00023145"/>
    </source>
</evidence>
<keyword evidence="5 12" id="KW-0443">Lipid metabolism</keyword>
<feature type="chain" id="PRO_5044898591" description="Phosphatidylserine decarboxylase beta chain" evidence="12">
    <location>
        <begin position="1"/>
        <end position="225"/>
    </location>
</feature>
<accession>A0ABW4LPF7</accession>
<feature type="active site" description="Schiff-base intermediate with substrate; via pyruvic acid; for decarboxylase activity" evidence="12">
    <location>
        <position position="226"/>
    </location>
</feature>
<evidence type="ECO:0000256" key="12">
    <source>
        <dbReference type="HAMAP-Rule" id="MF_00662"/>
    </source>
</evidence>
<dbReference type="RefSeq" id="WP_377927822.1">
    <property type="nucleotide sequence ID" value="NZ_JBHUEM010000009.1"/>
</dbReference>
<keyword evidence="10 12" id="KW-1208">Phospholipid metabolism</keyword>
<name>A0ABW4LPF7_9BACI</name>
<dbReference type="PANTHER" id="PTHR10067:SF6">
    <property type="entry name" value="PHOSPHATIDYLSERINE DECARBOXYLASE PROENZYME, MITOCHONDRIAL"/>
    <property type="match status" value="1"/>
</dbReference>
<comment type="similarity">
    <text evidence="12">Belongs to the phosphatidylserine decarboxylase family. PSD-B subfamily. Prokaryotic type I sub-subfamily.</text>
</comment>
<reference evidence="14" key="1">
    <citation type="journal article" date="2019" name="Int. J. Syst. Evol. Microbiol.">
        <title>The Global Catalogue of Microorganisms (GCM) 10K type strain sequencing project: providing services to taxonomists for standard genome sequencing and annotation.</title>
        <authorList>
            <consortium name="The Broad Institute Genomics Platform"/>
            <consortium name="The Broad Institute Genome Sequencing Center for Infectious Disease"/>
            <person name="Wu L."/>
            <person name="Ma J."/>
        </authorList>
    </citation>
    <scope>NUCLEOTIDE SEQUENCE [LARGE SCALE GENOMIC DNA]</scope>
    <source>
        <strain evidence="14">CCUG 49339</strain>
    </source>
</reference>
<feature type="modified residue" description="Pyruvic acid (Ser); by autocatalysis" evidence="12">
    <location>
        <position position="226"/>
    </location>
</feature>
<evidence type="ECO:0000256" key="5">
    <source>
        <dbReference type="ARBA" id="ARBA00023098"/>
    </source>
</evidence>
<dbReference type="GO" id="GO:0004609">
    <property type="term" value="F:phosphatidylserine decarboxylase activity"/>
    <property type="evidence" value="ECO:0007669"/>
    <property type="project" value="UniProtKB-EC"/>
</dbReference>
<keyword evidence="3 12" id="KW-0444">Lipid biosynthesis</keyword>
<evidence type="ECO:0000256" key="11">
    <source>
        <dbReference type="ARBA" id="ARBA00023317"/>
    </source>
</evidence>
<evidence type="ECO:0000256" key="8">
    <source>
        <dbReference type="ARBA" id="ARBA00023209"/>
    </source>
</evidence>
<dbReference type="NCBIfam" id="TIGR00163">
    <property type="entry name" value="PS_decarb"/>
    <property type="match status" value="1"/>
</dbReference>
<keyword evidence="9 12" id="KW-0456">Lyase</keyword>
<keyword evidence="4 12" id="KW-0210">Decarboxylase</keyword>
<feature type="site" description="Cleavage (non-hydrolytic); by autocatalysis" evidence="12">
    <location>
        <begin position="225"/>
        <end position="226"/>
    </location>
</feature>
<dbReference type="Proteomes" id="UP001597214">
    <property type="component" value="Unassembled WGS sequence"/>
</dbReference>
<feature type="chain" id="PRO_5044898592" description="Phosphatidylserine decarboxylase alpha chain" evidence="12">
    <location>
        <begin position="226"/>
        <end position="264"/>
    </location>
</feature>
<comment type="catalytic activity">
    <reaction evidence="12">
        <text>a 1,2-diacyl-sn-glycero-3-phospho-L-serine + H(+) = a 1,2-diacyl-sn-glycero-3-phosphoethanolamine + CO2</text>
        <dbReference type="Rhea" id="RHEA:20828"/>
        <dbReference type="ChEBI" id="CHEBI:15378"/>
        <dbReference type="ChEBI" id="CHEBI:16526"/>
        <dbReference type="ChEBI" id="CHEBI:57262"/>
        <dbReference type="ChEBI" id="CHEBI:64612"/>
        <dbReference type="EC" id="4.1.1.65"/>
    </reaction>
</comment>
<evidence type="ECO:0000256" key="4">
    <source>
        <dbReference type="ARBA" id="ARBA00022793"/>
    </source>
</evidence>
<keyword evidence="7 12" id="KW-0865">Zymogen</keyword>
<dbReference type="EMBL" id="JBHUEM010000009">
    <property type="protein sequence ID" value="MFD1736659.1"/>
    <property type="molecule type" value="Genomic_DNA"/>
</dbReference>
<dbReference type="EC" id="4.1.1.65" evidence="12"/>
<comment type="PTM">
    <text evidence="12">Is synthesized initially as an inactive proenzyme. Formation of the active enzyme involves a self-maturation process in which the active site pyruvoyl group is generated from an internal serine residue via an autocatalytic post-translational modification. Two non-identical subunits are generated from the proenzyme in this reaction, and the pyruvate is formed at the N-terminus of the alpha chain, which is derived from the carboxyl end of the proenzyme. The autoendoproteolytic cleavage occurs by a canonical serine protease mechanism, in which the side chain hydroxyl group of the serine supplies its oxygen atom to form the C-terminus of the beta chain, while the remainder of the serine residue undergoes an oxidative deamination to produce ammonia and the pyruvoyl prosthetic group on the alpha chain. During this reaction, the Ser that is part of the protease active site of the proenzyme becomes the pyruvoyl prosthetic group, which constitutes an essential element of the active site of the mature decarboxylase.</text>
</comment>
<organism evidence="13 14">
    <name type="scientific">Bacillus salitolerans</name>
    <dbReference type="NCBI Taxonomy" id="1437434"/>
    <lineage>
        <taxon>Bacteria</taxon>
        <taxon>Bacillati</taxon>
        <taxon>Bacillota</taxon>
        <taxon>Bacilli</taxon>
        <taxon>Bacillales</taxon>
        <taxon>Bacillaceae</taxon>
        <taxon>Bacillus</taxon>
    </lineage>
</organism>
<evidence type="ECO:0000256" key="2">
    <source>
        <dbReference type="ARBA" id="ARBA00022475"/>
    </source>
</evidence>
<comment type="subcellular location">
    <subcellularLocation>
        <location evidence="12">Cell membrane</location>
        <topology evidence="12">Peripheral membrane protein</topology>
    </subcellularLocation>
</comment>
<dbReference type="PANTHER" id="PTHR10067">
    <property type="entry name" value="PHOSPHATIDYLSERINE DECARBOXYLASE"/>
    <property type="match status" value="1"/>
</dbReference>
<evidence type="ECO:0000256" key="3">
    <source>
        <dbReference type="ARBA" id="ARBA00022516"/>
    </source>
</evidence>
<dbReference type="InterPro" id="IPR003817">
    <property type="entry name" value="PS_Dcarbxylase"/>
</dbReference>
<comment type="pathway">
    <text evidence="1">Lipid metabolism.</text>
</comment>
<evidence type="ECO:0000313" key="13">
    <source>
        <dbReference type="EMBL" id="MFD1736659.1"/>
    </source>
</evidence>
<dbReference type="InterPro" id="IPR033178">
    <property type="entry name" value="PSD_type1_pro"/>
</dbReference>
<keyword evidence="14" id="KW-1185">Reference proteome</keyword>
<feature type="active site" description="Charge relay system; for autoendoproteolytic cleavage activity" evidence="12">
    <location>
        <position position="86"/>
    </location>
</feature>
<keyword evidence="8 12" id="KW-0594">Phospholipid biosynthesis</keyword>
<evidence type="ECO:0000313" key="14">
    <source>
        <dbReference type="Proteomes" id="UP001597214"/>
    </source>
</evidence>
<comment type="subunit">
    <text evidence="12">Heterodimer of a large membrane-associated beta subunit and a small pyruvoyl-containing alpha subunit.</text>
</comment>
<comment type="cofactor">
    <cofactor evidence="12">
        <name>pyruvate</name>
        <dbReference type="ChEBI" id="CHEBI:15361"/>
    </cofactor>
    <text evidence="12">Binds 1 pyruvoyl group covalently per subunit.</text>
</comment>
<keyword evidence="11 12" id="KW-0670">Pyruvate</keyword>
<evidence type="ECO:0000256" key="10">
    <source>
        <dbReference type="ARBA" id="ARBA00023264"/>
    </source>
</evidence>
<protein>
    <recommendedName>
        <fullName evidence="12">Phosphatidylserine decarboxylase proenzyme</fullName>
        <ecNumber evidence="12">4.1.1.65</ecNumber>
    </recommendedName>
    <component>
        <recommendedName>
            <fullName evidence="12">Phosphatidylserine decarboxylase alpha chain</fullName>
        </recommendedName>
    </component>
    <component>
        <recommendedName>
            <fullName evidence="12">Phosphatidylserine decarboxylase beta chain</fullName>
        </recommendedName>
    </component>
</protein>
<dbReference type="HAMAP" id="MF_00662">
    <property type="entry name" value="PS_decarb_PSD_B_type1"/>
    <property type="match status" value="1"/>
</dbReference>
<feature type="active site" description="Charge relay system; for autoendoproteolytic cleavage activity" evidence="12">
    <location>
        <position position="226"/>
    </location>
</feature>
<evidence type="ECO:0000256" key="9">
    <source>
        <dbReference type="ARBA" id="ARBA00023239"/>
    </source>
</evidence>
<proteinExistence type="inferred from homology"/>
<dbReference type="InterPro" id="IPR033177">
    <property type="entry name" value="PSD-B"/>
</dbReference>
<dbReference type="NCBIfam" id="NF002853">
    <property type="entry name" value="PRK03140.1"/>
    <property type="match status" value="1"/>
</dbReference>
<comment type="function">
    <text evidence="12">Catalyzes the formation of phosphatidylethanolamine (PtdEtn) from phosphatidylserine (PtdSer).</text>
</comment>
<dbReference type="Pfam" id="PF02666">
    <property type="entry name" value="PS_Dcarbxylase"/>
    <property type="match status" value="1"/>
</dbReference>
<evidence type="ECO:0000256" key="1">
    <source>
        <dbReference type="ARBA" id="ARBA00005189"/>
    </source>
</evidence>
<sequence>MKKHLYRLFIELTNRPFISKQLERFAKSSKSRFIIGSFVRTYNIRLDEMEKPLHEYHSLHDLFTRKLKGNVRSIELGESVLVSPVDAVLEEYGEIHEDQTFLVKGKNYFISEMLVHEEKIDKYVGGSFMILYLSPSHYHRIHAPITGRITEQWSLGTSSYPVNRLGVKYGKSPFTKNYRVISEINHNGVHVAVVKVGAMFVNGIELIHKGEEIKKGEEIGYFSFGSTIILLFEKGSFTINPSVKRKMELKVGEKLGTLKEAIRS</sequence>
<gene>
    <name evidence="12" type="primary">psd</name>
    <name evidence="13" type="ORF">ACFSCX_08775</name>
</gene>
<keyword evidence="6 12" id="KW-0472">Membrane</keyword>
<comment type="pathway">
    <text evidence="12">Phospholipid metabolism; phosphatidylethanolamine biosynthesis; phosphatidylethanolamine from CDP-diacylglycerol: step 2/2.</text>
</comment>
<evidence type="ECO:0000256" key="6">
    <source>
        <dbReference type="ARBA" id="ARBA00023136"/>
    </source>
</evidence>
<keyword evidence="2 12" id="KW-1003">Cell membrane</keyword>
<comment type="caution">
    <text evidence="13">The sequence shown here is derived from an EMBL/GenBank/DDBJ whole genome shotgun (WGS) entry which is preliminary data.</text>
</comment>